<dbReference type="EMBL" id="JBFAKC010000002">
    <property type="protein sequence ID" value="MEV0706902.1"/>
    <property type="molecule type" value="Genomic_DNA"/>
</dbReference>
<evidence type="ECO:0000256" key="4">
    <source>
        <dbReference type="ARBA" id="ARBA00023065"/>
    </source>
</evidence>
<accession>A0ABV3FNC1</accession>
<dbReference type="Pfam" id="PF02823">
    <property type="entry name" value="ATP-synt_DE_N"/>
    <property type="match status" value="1"/>
</dbReference>
<keyword evidence="6 7" id="KW-0139">CF(1)</keyword>
<keyword evidence="7" id="KW-0066">ATP synthesis</keyword>
<dbReference type="InterPro" id="IPR020546">
    <property type="entry name" value="ATP_synth_F1_dsu/esu_N"/>
</dbReference>
<dbReference type="HAMAP" id="MF_00530">
    <property type="entry name" value="ATP_synth_epsil_bac"/>
    <property type="match status" value="1"/>
</dbReference>
<evidence type="ECO:0000256" key="7">
    <source>
        <dbReference type="HAMAP-Rule" id="MF_00530"/>
    </source>
</evidence>
<evidence type="ECO:0000256" key="2">
    <source>
        <dbReference type="ARBA" id="ARBA00005712"/>
    </source>
</evidence>
<dbReference type="InterPro" id="IPR001469">
    <property type="entry name" value="ATP_synth_F1_dsu/esu"/>
</dbReference>
<keyword evidence="4 7" id="KW-0406">Ion transport</keyword>
<dbReference type="Gene3D" id="2.60.15.10">
    <property type="entry name" value="F0F1 ATP synthase delta/epsilon subunit, N-terminal"/>
    <property type="match status" value="1"/>
</dbReference>
<dbReference type="InterPro" id="IPR036771">
    <property type="entry name" value="ATPsynth_dsu/esu_N"/>
</dbReference>
<evidence type="ECO:0000256" key="5">
    <source>
        <dbReference type="ARBA" id="ARBA00023136"/>
    </source>
</evidence>
<dbReference type="RefSeq" id="WP_109527063.1">
    <property type="nucleotide sequence ID" value="NZ_JBEXKW010000037.1"/>
</dbReference>
<feature type="region of interest" description="Disordered" evidence="8">
    <location>
        <begin position="1"/>
        <end position="25"/>
    </location>
</feature>
<comment type="similarity">
    <text evidence="2 7">Belongs to the ATPase epsilon chain family.</text>
</comment>
<evidence type="ECO:0000313" key="10">
    <source>
        <dbReference type="EMBL" id="MEV0706902.1"/>
    </source>
</evidence>
<comment type="function">
    <text evidence="7">Produces ATP from ADP in the presence of a proton gradient across the membrane.</text>
</comment>
<keyword evidence="11" id="KW-1185">Reference proteome</keyword>
<evidence type="ECO:0000256" key="1">
    <source>
        <dbReference type="ARBA" id="ARBA00004202"/>
    </source>
</evidence>
<sequence>MRDIVSRHSAPTTDRRRAADRGGGARGRAAERLAVTLSVPGYRDFTVGVSAVLAPTVHGEYLLEPGHEPCAVALEHGALTLRAEDRTWLAAVHSGTLSARDDELRIIADRIEFADRIDVDRARCAQADAAERLRHDHGDADAHAALRRANLRLAVAARVRG</sequence>
<name>A0ABV3FNC1_9NOCA</name>
<evidence type="ECO:0000256" key="8">
    <source>
        <dbReference type="SAM" id="MobiDB-lite"/>
    </source>
</evidence>
<evidence type="ECO:0000256" key="3">
    <source>
        <dbReference type="ARBA" id="ARBA00022448"/>
    </source>
</evidence>
<dbReference type="Proteomes" id="UP001551695">
    <property type="component" value="Unassembled WGS sequence"/>
</dbReference>
<dbReference type="SUPFAM" id="SSF51344">
    <property type="entry name" value="Epsilon subunit of F1F0-ATP synthase N-terminal domain"/>
    <property type="match status" value="1"/>
</dbReference>
<keyword evidence="7" id="KW-0375">Hydrogen ion transport</keyword>
<proteinExistence type="inferred from homology"/>
<evidence type="ECO:0000313" key="11">
    <source>
        <dbReference type="Proteomes" id="UP001551695"/>
    </source>
</evidence>
<gene>
    <name evidence="7" type="primary">atpC</name>
    <name evidence="10" type="ORF">AB0I48_04995</name>
</gene>
<evidence type="ECO:0000259" key="9">
    <source>
        <dbReference type="Pfam" id="PF02823"/>
    </source>
</evidence>
<comment type="caution">
    <text evidence="10">The sequence shown here is derived from an EMBL/GenBank/DDBJ whole genome shotgun (WGS) entry which is preliminary data.</text>
</comment>
<keyword evidence="7" id="KW-1003">Cell membrane</keyword>
<comment type="subunit">
    <text evidence="7">F-type ATPases have 2 components, CF(1) - the catalytic core - and CF(0) - the membrane proton channel. CF(1) has five subunits: alpha(3), beta(3), gamma(1), delta(1), epsilon(1). CF(0) has three main subunits: a, b and c.</text>
</comment>
<evidence type="ECO:0000256" key="6">
    <source>
        <dbReference type="ARBA" id="ARBA00023196"/>
    </source>
</evidence>
<feature type="domain" description="ATP synthase F1 complex delta/epsilon subunit N-terminal" evidence="9">
    <location>
        <begin position="49"/>
        <end position="110"/>
    </location>
</feature>
<organism evidence="10 11">
    <name type="scientific">Nocardia aurea</name>
    <dbReference type="NCBI Taxonomy" id="2144174"/>
    <lineage>
        <taxon>Bacteria</taxon>
        <taxon>Bacillati</taxon>
        <taxon>Actinomycetota</taxon>
        <taxon>Actinomycetes</taxon>
        <taxon>Mycobacteriales</taxon>
        <taxon>Nocardiaceae</taxon>
        <taxon>Nocardia</taxon>
    </lineage>
</organism>
<comment type="subcellular location">
    <subcellularLocation>
        <location evidence="1 7">Cell membrane</location>
        <topology evidence="1 7">Peripheral membrane protein</topology>
    </subcellularLocation>
</comment>
<keyword evidence="3 7" id="KW-0813">Transport</keyword>
<reference evidence="10 11" key="1">
    <citation type="submission" date="2024-06" db="EMBL/GenBank/DDBJ databases">
        <title>The Natural Products Discovery Center: Release of the First 8490 Sequenced Strains for Exploring Actinobacteria Biosynthetic Diversity.</title>
        <authorList>
            <person name="Kalkreuter E."/>
            <person name="Kautsar S.A."/>
            <person name="Yang D."/>
            <person name="Bader C.D."/>
            <person name="Teijaro C.N."/>
            <person name="Fluegel L."/>
            <person name="Davis C.M."/>
            <person name="Simpson J.R."/>
            <person name="Lauterbach L."/>
            <person name="Steele A.D."/>
            <person name="Gui C."/>
            <person name="Meng S."/>
            <person name="Li G."/>
            <person name="Viehrig K."/>
            <person name="Ye F."/>
            <person name="Su P."/>
            <person name="Kiefer A.F."/>
            <person name="Nichols A."/>
            <person name="Cepeda A.J."/>
            <person name="Yan W."/>
            <person name="Fan B."/>
            <person name="Jiang Y."/>
            <person name="Adhikari A."/>
            <person name="Zheng C.-J."/>
            <person name="Schuster L."/>
            <person name="Cowan T.M."/>
            <person name="Smanski M.J."/>
            <person name="Chevrette M.G."/>
            <person name="De Carvalho L.P.S."/>
            <person name="Shen B."/>
        </authorList>
    </citation>
    <scope>NUCLEOTIDE SEQUENCE [LARGE SCALE GENOMIC DNA]</scope>
    <source>
        <strain evidence="10 11">NPDC050403</strain>
    </source>
</reference>
<keyword evidence="5 7" id="KW-0472">Membrane</keyword>
<protein>
    <recommendedName>
        <fullName evidence="7">ATP synthase epsilon chain</fullName>
    </recommendedName>
    <alternativeName>
        <fullName evidence="7">ATP synthase F1 sector epsilon subunit</fullName>
    </alternativeName>
    <alternativeName>
        <fullName evidence="7">F-ATPase epsilon subunit</fullName>
    </alternativeName>
</protein>